<proteinExistence type="predicted"/>
<feature type="compositionally biased region" description="Pro residues" evidence="1">
    <location>
        <begin position="54"/>
        <end position="66"/>
    </location>
</feature>
<feature type="region of interest" description="Disordered" evidence="1">
    <location>
        <begin position="16"/>
        <end position="66"/>
    </location>
</feature>
<evidence type="ECO:0008006" key="4">
    <source>
        <dbReference type="Google" id="ProtNLM"/>
    </source>
</evidence>
<evidence type="ECO:0000313" key="3">
    <source>
        <dbReference type="Proteomes" id="UP000650467"/>
    </source>
</evidence>
<accession>A0A835TMD2</accession>
<dbReference type="OrthoDB" id="546755at2759"/>
<dbReference type="PANTHER" id="PTHR46336">
    <property type="entry name" value="OS02G0260700 PROTEIN"/>
    <property type="match status" value="1"/>
</dbReference>
<dbReference type="Proteomes" id="UP000650467">
    <property type="component" value="Unassembled WGS sequence"/>
</dbReference>
<feature type="compositionally biased region" description="Basic and acidic residues" evidence="1">
    <location>
        <begin position="486"/>
        <end position="499"/>
    </location>
</feature>
<feature type="region of interest" description="Disordered" evidence="1">
    <location>
        <begin position="447"/>
        <end position="499"/>
    </location>
</feature>
<organism evidence="2 3">
    <name type="scientific">Chlamydomonas incerta</name>
    <dbReference type="NCBI Taxonomy" id="51695"/>
    <lineage>
        <taxon>Eukaryota</taxon>
        <taxon>Viridiplantae</taxon>
        <taxon>Chlorophyta</taxon>
        <taxon>core chlorophytes</taxon>
        <taxon>Chlorophyceae</taxon>
        <taxon>CS clade</taxon>
        <taxon>Chlamydomonadales</taxon>
        <taxon>Chlamydomonadaceae</taxon>
        <taxon>Chlamydomonas</taxon>
    </lineage>
</organism>
<evidence type="ECO:0000256" key="1">
    <source>
        <dbReference type="SAM" id="MobiDB-lite"/>
    </source>
</evidence>
<feature type="compositionally biased region" description="Low complexity" evidence="1">
    <location>
        <begin position="454"/>
        <end position="485"/>
    </location>
</feature>
<dbReference type="EMBL" id="JAEHOC010000005">
    <property type="protein sequence ID" value="KAG2441540.1"/>
    <property type="molecule type" value="Genomic_DNA"/>
</dbReference>
<name>A0A835TMD2_CHLIN</name>
<keyword evidence="3" id="KW-1185">Reference proteome</keyword>
<dbReference type="AlphaFoldDB" id="A0A835TMD2"/>
<protein>
    <recommendedName>
        <fullName evidence="4">BACK domain-containing protein</fullName>
    </recommendedName>
</protein>
<comment type="caution">
    <text evidence="2">The sequence shown here is derived from an EMBL/GenBank/DDBJ whole genome shotgun (WGS) entry which is preliminary data.</text>
</comment>
<gene>
    <name evidence="2" type="ORF">HXX76_003161</name>
</gene>
<dbReference type="PANTHER" id="PTHR46336:SF3">
    <property type="entry name" value="BTB_POZ DOMAIN-CONTAINING PROTEIN POB1"/>
    <property type="match status" value="1"/>
</dbReference>
<reference evidence="2" key="1">
    <citation type="journal article" date="2020" name="bioRxiv">
        <title>Comparative genomics of Chlamydomonas.</title>
        <authorList>
            <person name="Craig R.J."/>
            <person name="Hasan A.R."/>
            <person name="Ness R.W."/>
            <person name="Keightley P.D."/>
        </authorList>
    </citation>
    <scope>NUCLEOTIDE SEQUENCE</scope>
    <source>
        <strain evidence="2">SAG 7.73</strain>
    </source>
</reference>
<dbReference type="InterPro" id="IPR045890">
    <property type="entry name" value="POB1-like"/>
</dbReference>
<sequence>MARAVLAARLTLVDRWADEPAEAGPSSKRPAAAAAEDAEPGVERQKQRGQQQPQPYPQRVPLPQRRPPLLQLRVPLGSEDELPAALAAIKFAYTGHIEAGSIREVLQVRQQADYLQMKGCMEACVAAVQEKLAAAPGGMPAVDGQTSGGVTGATSIAAAAGAAAAGPAAAGPAAAGPVAAAGPAAAGAAAAGAAAAAGPAAEGPVAVGAAAAGAAAAGMSPGNDAGSTSAGSGAALKALAPVLELYSCAQLWPDAEQEPAFAALLAEAKPRLVARFGDALAVLNDGQLFDQMLALPAVGLWALLESDDFGTDSESSVVLVLAEWMAVNYSSTDADTRRRLCGRLRLGHCSRAYTSWVLPALALDHLLHPDTQAGWFPITPTQASCVAYFATASDEERQALLNDETGCPETWFSTQPRRQCVPPQGRNFNFSVSRKYLAERYDAFKLTGSPFPPAQQQHAEEQQPGGQQQQQQQVEVAQGEPPQQQKGDKEQEQQQRAREALVAAHWSRYLKDGKLTGRIVLLRPGAAYEGPGWPEDSEEEGDGPAGGA</sequence>
<evidence type="ECO:0000313" key="2">
    <source>
        <dbReference type="EMBL" id="KAG2441540.1"/>
    </source>
</evidence>
<feature type="region of interest" description="Disordered" evidence="1">
    <location>
        <begin position="526"/>
        <end position="548"/>
    </location>
</feature>